<proteinExistence type="inferred from homology"/>
<keyword evidence="3" id="KW-0325">Glycoprotein</keyword>
<dbReference type="OrthoDB" id="19087at2759"/>
<evidence type="ECO:0000313" key="6">
    <source>
        <dbReference type="EMBL" id="PRP78742.1"/>
    </source>
</evidence>
<organism evidence="6 7">
    <name type="scientific">Planoprotostelium fungivorum</name>
    <dbReference type="NCBI Taxonomy" id="1890364"/>
    <lineage>
        <taxon>Eukaryota</taxon>
        <taxon>Amoebozoa</taxon>
        <taxon>Evosea</taxon>
        <taxon>Variosea</taxon>
        <taxon>Cavosteliida</taxon>
        <taxon>Cavosteliaceae</taxon>
        <taxon>Planoprotostelium</taxon>
    </lineage>
</organism>
<dbReference type="PROSITE" id="PS51820">
    <property type="entry name" value="PA14"/>
    <property type="match status" value="1"/>
</dbReference>
<keyword evidence="7" id="KW-1185">Reference proteome</keyword>
<keyword evidence="4" id="KW-0812">Transmembrane</keyword>
<evidence type="ECO:0000256" key="1">
    <source>
        <dbReference type="ARBA" id="ARBA00008709"/>
    </source>
</evidence>
<dbReference type="GO" id="GO:0005576">
    <property type="term" value="C:extracellular region"/>
    <property type="evidence" value="ECO:0007669"/>
    <property type="project" value="TreeGrafter"/>
</dbReference>
<dbReference type="InterPro" id="IPR001673">
    <property type="entry name" value="S_mold_repeat"/>
</dbReference>
<dbReference type="PANTHER" id="PTHR31137">
    <property type="entry name" value="PROTEIN PSIB-RELATED-RELATED"/>
    <property type="match status" value="1"/>
</dbReference>
<evidence type="ECO:0000256" key="4">
    <source>
        <dbReference type="SAM" id="Phobius"/>
    </source>
</evidence>
<feature type="domain" description="PA14" evidence="5">
    <location>
        <begin position="149"/>
        <end position="304"/>
    </location>
</feature>
<reference evidence="6 7" key="1">
    <citation type="journal article" date="2018" name="Genome Biol. Evol.">
        <title>Multiple Roots of Fruiting Body Formation in Amoebozoa.</title>
        <authorList>
            <person name="Hillmann F."/>
            <person name="Forbes G."/>
            <person name="Novohradska S."/>
            <person name="Ferling I."/>
            <person name="Riege K."/>
            <person name="Groth M."/>
            <person name="Westermann M."/>
            <person name="Marz M."/>
            <person name="Spaller T."/>
            <person name="Winckler T."/>
            <person name="Schaap P."/>
            <person name="Glockner G."/>
        </authorList>
    </citation>
    <scope>NUCLEOTIDE SEQUENCE [LARGE SCALE GENOMIC DNA]</scope>
    <source>
        <strain evidence="6 7">Jena</strain>
    </source>
</reference>
<dbReference type="FunCoup" id="A0A2P6N479">
    <property type="interactions" value="10"/>
</dbReference>
<keyword evidence="4" id="KW-1133">Transmembrane helix</keyword>
<keyword evidence="2" id="KW-0732">Signal</keyword>
<feature type="transmembrane region" description="Helical" evidence="4">
    <location>
        <begin position="586"/>
        <end position="611"/>
    </location>
</feature>
<comment type="caution">
    <text evidence="6">The sequence shown here is derived from an EMBL/GenBank/DDBJ whole genome shotgun (WGS) entry which is preliminary data.</text>
</comment>
<dbReference type="InterPro" id="IPR011658">
    <property type="entry name" value="PA14_dom"/>
</dbReference>
<evidence type="ECO:0000313" key="7">
    <source>
        <dbReference type="Proteomes" id="UP000241769"/>
    </source>
</evidence>
<dbReference type="EMBL" id="MDYQ01000208">
    <property type="protein sequence ID" value="PRP78742.1"/>
    <property type="molecule type" value="Genomic_DNA"/>
</dbReference>
<dbReference type="InterPro" id="IPR011874">
    <property type="entry name" value="Fibro_Slime"/>
</dbReference>
<evidence type="ECO:0000256" key="2">
    <source>
        <dbReference type="ARBA" id="ARBA00022729"/>
    </source>
</evidence>
<dbReference type="NCBIfam" id="TIGR02148">
    <property type="entry name" value="Fibro_Slime"/>
    <property type="match status" value="1"/>
</dbReference>
<evidence type="ECO:0000259" key="5">
    <source>
        <dbReference type="PROSITE" id="PS51820"/>
    </source>
</evidence>
<evidence type="ECO:0000256" key="3">
    <source>
        <dbReference type="ARBA" id="ARBA00023180"/>
    </source>
</evidence>
<protein>
    <recommendedName>
        <fullName evidence="5">PA14 domain-containing protein</fullName>
    </recommendedName>
</protein>
<comment type="similarity">
    <text evidence="1">Belongs to the prespore-cell-inducing factor family.</text>
</comment>
<dbReference type="Pfam" id="PF07691">
    <property type="entry name" value="PA14"/>
    <property type="match status" value="1"/>
</dbReference>
<dbReference type="Proteomes" id="UP000241769">
    <property type="component" value="Unassembled WGS sequence"/>
</dbReference>
<gene>
    <name evidence="6" type="ORF">PROFUN_13320</name>
</gene>
<dbReference type="SMART" id="SM00758">
    <property type="entry name" value="PA14"/>
    <property type="match status" value="1"/>
</dbReference>
<dbReference type="AlphaFoldDB" id="A0A2P6N479"/>
<dbReference type="InParanoid" id="A0A2P6N479"/>
<accession>A0A2P6N479</accession>
<name>A0A2P6N479_9EUKA</name>
<dbReference type="InterPro" id="IPR037524">
    <property type="entry name" value="PA14/GLEYA"/>
</dbReference>
<sequence length="648" mass="69144">MIHRHTSQLSGVPDCLESRAFLLNAVMKRSLFLLSYALLVMSQDTMSLQTVIRDYYPCISTEVTLPTPNGLMTTWDPTHCNPDIQNHETTADYSGQYSWGYGLYNPNPGMVKQSLDANRKPVYAGPSVTYTTAVNQVHNSTTFSNWWSDTWPGAWAYPYTLTLTQSTAGTYEFNQQDFFPLNGKGWGNNGPDIPQQNWGFCLEAHASFIYDANSTFTFTGDDDLWVFLNNELAFDLGGVHSATSQSSRLGDLSMASSMYQGGTYNFDIFYCERQSMLSDIRLTTTMNIFCPAGQLDYCHICGGTGACCPNSCVAPDPCHIAIRDPATCACSYPINATIENECNALSSTDKCNTYSCSTTTGKCQATPIAPAPQTNLCINTSKCDSTSGYSYTNYQCPAKGNVPACNPGTCIPATGQCNYTVICSQDPCQGIACTPPNACYTSVCVPTSNTDYVCKNTSRIPIGDACTSHSCDTATGIISNTSTVCSDPTNFCLSSICTPSLSPACNVTKKNCDDQNACTNDFCSSNNGTCYHTPVALNTSNTCLSVTCSPSFGISYTNITCRGVNCRMDSTYPGCCVCGGLSTAQIAGITAGAIAGAAVGGAAGAAILAFAGKKGYDYYAAHAAAAAAVQDNPMYVANQNNFSNPMAD</sequence>
<dbReference type="InterPro" id="IPR051154">
    <property type="entry name" value="Prespore-cell_inducing_factor"/>
</dbReference>
<dbReference type="Pfam" id="PF00526">
    <property type="entry name" value="Dicty_CTDC"/>
    <property type="match status" value="1"/>
</dbReference>
<keyword evidence="4" id="KW-0472">Membrane</keyword>